<evidence type="ECO:0000313" key="7">
    <source>
        <dbReference type="EMBL" id="MCP1109192.1"/>
    </source>
</evidence>
<name>A0ABT1EEQ9_9FIRM</name>
<dbReference type="EMBL" id="JAMZFV010000002">
    <property type="protein sequence ID" value="MCP1109192.1"/>
    <property type="molecule type" value="Genomic_DNA"/>
</dbReference>
<evidence type="ECO:0000313" key="8">
    <source>
        <dbReference type="Proteomes" id="UP001523565"/>
    </source>
</evidence>
<dbReference type="PANTHER" id="PTHR33603:SF1">
    <property type="entry name" value="RIBOSOMAL RNA LARGE SUBUNIT METHYLTRANSFERASE H"/>
    <property type="match status" value="1"/>
</dbReference>
<dbReference type="PANTHER" id="PTHR33603">
    <property type="entry name" value="METHYLTRANSFERASE"/>
    <property type="match status" value="1"/>
</dbReference>
<dbReference type="GO" id="GO:0032259">
    <property type="term" value="P:methylation"/>
    <property type="evidence" value="ECO:0007669"/>
    <property type="project" value="UniProtKB-KW"/>
</dbReference>
<dbReference type="GO" id="GO:0008168">
    <property type="term" value="F:methyltransferase activity"/>
    <property type="evidence" value="ECO:0007669"/>
    <property type="project" value="UniProtKB-KW"/>
</dbReference>
<evidence type="ECO:0000256" key="1">
    <source>
        <dbReference type="ARBA" id="ARBA00022552"/>
    </source>
</evidence>
<dbReference type="PIRSF" id="PIRSF004505">
    <property type="entry name" value="MT_bac"/>
    <property type="match status" value="1"/>
</dbReference>
<dbReference type="NCBIfam" id="NF000985">
    <property type="entry name" value="PRK00103.1-3"/>
    <property type="match status" value="1"/>
</dbReference>
<comment type="subunit">
    <text evidence="6">Homodimer.</text>
</comment>
<accession>A0ABT1EEQ9</accession>
<comment type="function">
    <text evidence="6">Specifically methylates the pseudouridine at position 1915 (m3Psi1915) in 23S rRNA.</text>
</comment>
<comment type="catalytic activity">
    <reaction evidence="6">
        <text>pseudouridine(1915) in 23S rRNA + S-adenosyl-L-methionine = N(3)-methylpseudouridine(1915) in 23S rRNA + S-adenosyl-L-homocysteine + H(+)</text>
        <dbReference type="Rhea" id="RHEA:42752"/>
        <dbReference type="Rhea" id="RHEA-COMP:10221"/>
        <dbReference type="Rhea" id="RHEA-COMP:10222"/>
        <dbReference type="ChEBI" id="CHEBI:15378"/>
        <dbReference type="ChEBI" id="CHEBI:57856"/>
        <dbReference type="ChEBI" id="CHEBI:59789"/>
        <dbReference type="ChEBI" id="CHEBI:65314"/>
        <dbReference type="ChEBI" id="CHEBI:74486"/>
        <dbReference type="EC" id="2.1.1.177"/>
    </reaction>
</comment>
<comment type="caution">
    <text evidence="7">The sequence shown here is derived from an EMBL/GenBank/DDBJ whole genome shotgun (WGS) entry which is preliminary data.</text>
</comment>
<dbReference type="InterPro" id="IPR029026">
    <property type="entry name" value="tRNA_m1G_MTases_N"/>
</dbReference>
<keyword evidence="6" id="KW-0963">Cytoplasm</keyword>
<dbReference type="RefSeq" id="WP_262068097.1">
    <property type="nucleotide sequence ID" value="NZ_JAMXOC010000002.1"/>
</dbReference>
<dbReference type="InterPro" id="IPR003742">
    <property type="entry name" value="RlmH-like"/>
</dbReference>
<keyword evidence="1 6" id="KW-0698">rRNA processing</keyword>
<sequence>MKITIIAIGKLKEQYLKDAIAEYSKRLQKFATLEIIEVPDEKTDINASKADVEKAKDKEGAKMLSYIKDDAYVFALEIKGKIFSSEELSEQIGKRMLEGNSHLVFLIGGSLGLSSKVLARADLKISFSNMTFPHMLMRVILLEQVYRSYKILNNEPYHK</sequence>
<dbReference type="Pfam" id="PF02590">
    <property type="entry name" value="SPOUT_MTase"/>
    <property type="match status" value="1"/>
</dbReference>
<dbReference type="EC" id="2.1.1.177" evidence="6"/>
<evidence type="ECO:0000256" key="2">
    <source>
        <dbReference type="ARBA" id="ARBA00022603"/>
    </source>
</evidence>
<proteinExistence type="inferred from homology"/>
<comment type="subcellular location">
    <subcellularLocation>
        <location evidence="6">Cytoplasm</location>
    </subcellularLocation>
</comment>
<dbReference type="CDD" id="cd18081">
    <property type="entry name" value="RlmH-like"/>
    <property type="match status" value="1"/>
</dbReference>
<dbReference type="NCBIfam" id="TIGR00246">
    <property type="entry name" value="tRNA_RlmH_YbeA"/>
    <property type="match status" value="1"/>
</dbReference>
<keyword evidence="2 6" id="KW-0489">Methyltransferase</keyword>
<dbReference type="SUPFAM" id="SSF75217">
    <property type="entry name" value="alpha/beta knot"/>
    <property type="match status" value="1"/>
</dbReference>
<reference evidence="7 8" key="1">
    <citation type="journal article" date="2022" name="Genome Biol. Evol.">
        <title>Host diet, physiology and behaviors set the stage for Lachnospiraceae cladogenesis.</title>
        <authorList>
            <person name="Vera-Ponce De Leon A."/>
            <person name="Schneider M."/>
            <person name="Jahnes B.C."/>
            <person name="Sadowski V."/>
            <person name="Camuy-Velez L.A."/>
            <person name="Duan J."/>
            <person name="Sabree Z.L."/>
        </authorList>
    </citation>
    <scope>NUCLEOTIDE SEQUENCE [LARGE SCALE GENOMIC DNA]</scope>
    <source>
        <strain evidence="7 8">PAL227</strain>
    </source>
</reference>
<keyword evidence="4 6" id="KW-0949">S-adenosyl-L-methionine</keyword>
<evidence type="ECO:0000256" key="3">
    <source>
        <dbReference type="ARBA" id="ARBA00022679"/>
    </source>
</evidence>
<feature type="binding site" evidence="6">
    <location>
        <position position="108"/>
    </location>
    <ligand>
        <name>S-adenosyl-L-methionine</name>
        <dbReference type="ChEBI" id="CHEBI:59789"/>
    </ligand>
</feature>
<evidence type="ECO:0000256" key="6">
    <source>
        <dbReference type="HAMAP-Rule" id="MF_00658"/>
    </source>
</evidence>
<dbReference type="Gene3D" id="3.40.1280.10">
    <property type="match status" value="1"/>
</dbReference>
<feature type="binding site" evidence="6">
    <location>
        <begin position="127"/>
        <end position="132"/>
    </location>
    <ligand>
        <name>S-adenosyl-L-methionine</name>
        <dbReference type="ChEBI" id="CHEBI:59789"/>
    </ligand>
</feature>
<feature type="binding site" evidence="6">
    <location>
        <position position="76"/>
    </location>
    <ligand>
        <name>S-adenosyl-L-methionine</name>
        <dbReference type="ChEBI" id="CHEBI:59789"/>
    </ligand>
</feature>
<dbReference type="HAMAP" id="MF_00658">
    <property type="entry name" value="23SrRNA_methyltr_H"/>
    <property type="match status" value="1"/>
</dbReference>
<keyword evidence="8" id="KW-1185">Reference proteome</keyword>
<dbReference type="Proteomes" id="UP001523565">
    <property type="component" value="Unassembled WGS sequence"/>
</dbReference>
<keyword evidence="3 6" id="KW-0808">Transferase</keyword>
<organism evidence="7 8">
    <name type="scientific">Ohessyouella blattaphilus</name>
    <dbReference type="NCBI Taxonomy" id="2949333"/>
    <lineage>
        <taxon>Bacteria</taxon>
        <taxon>Bacillati</taxon>
        <taxon>Bacillota</taxon>
        <taxon>Clostridia</taxon>
        <taxon>Lachnospirales</taxon>
        <taxon>Lachnospiraceae</taxon>
        <taxon>Ohessyouella</taxon>
    </lineage>
</organism>
<gene>
    <name evidence="6 7" type="primary">rlmH</name>
    <name evidence="7" type="ORF">NK118_02895</name>
</gene>
<dbReference type="InterPro" id="IPR029028">
    <property type="entry name" value="Alpha/beta_knot_MTases"/>
</dbReference>
<evidence type="ECO:0000256" key="5">
    <source>
        <dbReference type="ARBA" id="ARBA00038303"/>
    </source>
</evidence>
<comment type="similarity">
    <text evidence="5 6">Belongs to the RNA methyltransferase RlmH family.</text>
</comment>
<evidence type="ECO:0000256" key="4">
    <source>
        <dbReference type="ARBA" id="ARBA00022691"/>
    </source>
</evidence>
<protein>
    <recommendedName>
        <fullName evidence="6">Ribosomal RNA large subunit methyltransferase H</fullName>
        <ecNumber evidence="6">2.1.1.177</ecNumber>
    </recommendedName>
    <alternativeName>
        <fullName evidence="6">23S rRNA (pseudouridine1915-N3)-methyltransferase</fullName>
    </alternativeName>
    <alternativeName>
        <fullName evidence="6">23S rRNA m3Psi1915 methyltransferase</fullName>
    </alternativeName>
    <alternativeName>
        <fullName evidence="6">rRNA (pseudouridine-N3-)-methyltransferase RlmH</fullName>
    </alternativeName>
</protein>